<name>A0A1F4V533_UNCKA</name>
<accession>A0A1F4V533</accession>
<feature type="transmembrane region" description="Helical" evidence="2">
    <location>
        <begin position="12"/>
        <end position="33"/>
    </location>
</feature>
<evidence type="ECO:0000259" key="3">
    <source>
        <dbReference type="Pfam" id="PF03816"/>
    </source>
</evidence>
<organism evidence="4 5">
    <name type="scientific">candidate division WWE3 bacterium RIFCSPLOWO2_01_FULL_39_13</name>
    <dbReference type="NCBI Taxonomy" id="1802624"/>
    <lineage>
        <taxon>Bacteria</taxon>
        <taxon>Katanobacteria</taxon>
    </lineage>
</organism>
<dbReference type="EMBL" id="MEVH01000004">
    <property type="protein sequence ID" value="OGC52299.1"/>
    <property type="molecule type" value="Genomic_DNA"/>
</dbReference>
<dbReference type="PANTHER" id="PTHR33392:SF6">
    <property type="entry name" value="POLYISOPRENYL-TEICHOIC ACID--PEPTIDOGLYCAN TEICHOIC ACID TRANSFERASE TAGU"/>
    <property type="match status" value="1"/>
</dbReference>
<protein>
    <recommendedName>
        <fullName evidence="3">Cell envelope-related transcriptional attenuator domain-containing protein</fullName>
    </recommendedName>
</protein>
<dbReference type="InterPro" id="IPR050922">
    <property type="entry name" value="LytR/CpsA/Psr_CW_biosynth"/>
</dbReference>
<dbReference type="Gene3D" id="3.40.630.190">
    <property type="entry name" value="LCP protein"/>
    <property type="match status" value="1"/>
</dbReference>
<proteinExistence type="inferred from homology"/>
<reference evidence="4 5" key="1">
    <citation type="journal article" date="2016" name="Nat. Commun.">
        <title>Thousands of microbial genomes shed light on interconnected biogeochemical processes in an aquifer system.</title>
        <authorList>
            <person name="Anantharaman K."/>
            <person name="Brown C.T."/>
            <person name="Hug L.A."/>
            <person name="Sharon I."/>
            <person name="Castelle C.J."/>
            <person name="Probst A.J."/>
            <person name="Thomas B.C."/>
            <person name="Singh A."/>
            <person name="Wilkins M.J."/>
            <person name="Karaoz U."/>
            <person name="Brodie E.L."/>
            <person name="Williams K.H."/>
            <person name="Hubbard S.S."/>
            <person name="Banfield J.F."/>
        </authorList>
    </citation>
    <scope>NUCLEOTIDE SEQUENCE [LARGE SCALE GENOMIC DNA]</scope>
</reference>
<comment type="similarity">
    <text evidence="1">Belongs to the LytR/CpsA/Psr (LCP) family.</text>
</comment>
<dbReference type="InterPro" id="IPR004474">
    <property type="entry name" value="LytR_CpsA_psr"/>
</dbReference>
<evidence type="ECO:0000256" key="2">
    <source>
        <dbReference type="SAM" id="Phobius"/>
    </source>
</evidence>
<dbReference type="STRING" id="1802624.A2982_00470"/>
<evidence type="ECO:0000256" key="1">
    <source>
        <dbReference type="ARBA" id="ARBA00006068"/>
    </source>
</evidence>
<dbReference type="Pfam" id="PF03816">
    <property type="entry name" value="LytR_cpsA_psr"/>
    <property type="match status" value="1"/>
</dbReference>
<dbReference type="NCBIfam" id="TIGR00350">
    <property type="entry name" value="lytR_cpsA_psr"/>
    <property type="match status" value="1"/>
</dbReference>
<dbReference type="Proteomes" id="UP000178771">
    <property type="component" value="Unassembled WGS sequence"/>
</dbReference>
<sequence>MDNIIRNPKKPLVVFKYLFLGVFSILLTGGIIVKSKYPELVSALFAPVSVASNNIASTKIKSTDSRTNLLVLGMDKRSNNSSVYSTLTDTIMIISFDENLRKPVVISIPRDLWISETKSKINEIYALSKSKTCDEECSMGMVKKAVEKVAGIPVHYYVMIGFDAFSEAVDTVGGINVDVENTFDDYDYPIEGKEEDKCGIDISLMSDDELSGTRFSCRYEHLHFDKGYQVLDGKMALKFSRSRHSANLLESGDFARAKRQQKVLESFKVAILSAETLLSPAKISGLYGNYQRNIKTDVVLGDVLLFYNTYHDKYIGEISEVVLSNEPASAGYAGAGSLFAPEPEERDALYDKKYVLIPNDRTFDQIHVLVRQTLFE</sequence>
<keyword evidence="2" id="KW-0812">Transmembrane</keyword>
<feature type="domain" description="Cell envelope-related transcriptional attenuator" evidence="3">
    <location>
        <begin position="88"/>
        <end position="266"/>
    </location>
</feature>
<keyword evidence="2" id="KW-1133">Transmembrane helix</keyword>
<dbReference type="PANTHER" id="PTHR33392">
    <property type="entry name" value="POLYISOPRENYL-TEICHOIC ACID--PEPTIDOGLYCAN TEICHOIC ACID TRANSFERASE TAGU"/>
    <property type="match status" value="1"/>
</dbReference>
<dbReference type="AlphaFoldDB" id="A0A1F4V533"/>
<evidence type="ECO:0000313" key="5">
    <source>
        <dbReference type="Proteomes" id="UP000178771"/>
    </source>
</evidence>
<evidence type="ECO:0000313" key="4">
    <source>
        <dbReference type="EMBL" id="OGC52299.1"/>
    </source>
</evidence>
<comment type="caution">
    <text evidence="4">The sequence shown here is derived from an EMBL/GenBank/DDBJ whole genome shotgun (WGS) entry which is preliminary data.</text>
</comment>
<keyword evidence="2" id="KW-0472">Membrane</keyword>
<gene>
    <name evidence="4" type="ORF">A2982_00470</name>
</gene>